<dbReference type="GO" id="GO:0000428">
    <property type="term" value="C:DNA-directed RNA polymerase complex"/>
    <property type="evidence" value="ECO:0007669"/>
    <property type="project" value="UniProtKB-KW"/>
</dbReference>
<accession>A0AAD8IN79</accession>
<comment type="caution">
    <text evidence="3">The sequence shown here is derived from an EMBL/GenBank/DDBJ whole genome shotgun (WGS) entry which is preliminary data.</text>
</comment>
<reference evidence="3" key="2">
    <citation type="submission" date="2023-05" db="EMBL/GenBank/DDBJ databases">
        <authorList>
            <person name="Schelkunov M.I."/>
        </authorList>
    </citation>
    <scope>NUCLEOTIDE SEQUENCE</scope>
    <source>
        <strain evidence="3">Hsosn_3</strain>
        <tissue evidence="3">Leaf</tissue>
    </source>
</reference>
<dbReference type="InterPro" id="IPR036898">
    <property type="entry name" value="RNA_pol_Rpb7-like_N_sf"/>
</dbReference>
<gene>
    <name evidence="3" type="ORF">POM88_016386</name>
</gene>
<evidence type="ECO:0000256" key="2">
    <source>
        <dbReference type="ARBA" id="ARBA00023163"/>
    </source>
</evidence>
<keyword evidence="2" id="KW-0804">Transcription</keyword>
<sequence>MCGGAIISDFMLPSRTTRRVNAADLLWDPSSKNDKTRTYNYYSKPLIADLDEDFEADFQGFNDDEILVKPLSFSPKGVENVRKNGMIRDVTGFVTFPVTYQCVVFRPFKGEILEVVVTRWDFLLKLDLCSFLSLITEMKGLNLTGELPDEFASLANLLRM</sequence>
<evidence type="ECO:0000313" key="3">
    <source>
        <dbReference type="EMBL" id="KAK1388208.1"/>
    </source>
</evidence>
<keyword evidence="1" id="KW-0240">DNA-directed RNA polymerase</keyword>
<dbReference type="EMBL" id="JAUIZM010000004">
    <property type="protein sequence ID" value="KAK1388208.1"/>
    <property type="molecule type" value="Genomic_DNA"/>
</dbReference>
<evidence type="ECO:0000256" key="1">
    <source>
        <dbReference type="ARBA" id="ARBA00022478"/>
    </source>
</evidence>
<dbReference type="Gene3D" id="3.30.1490.120">
    <property type="entry name" value="RNA polymerase Rpb7-like, N-terminal domain"/>
    <property type="match status" value="1"/>
</dbReference>
<organism evidence="3 4">
    <name type="scientific">Heracleum sosnowskyi</name>
    <dbReference type="NCBI Taxonomy" id="360622"/>
    <lineage>
        <taxon>Eukaryota</taxon>
        <taxon>Viridiplantae</taxon>
        <taxon>Streptophyta</taxon>
        <taxon>Embryophyta</taxon>
        <taxon>Tracheophyta</taxon>
        <taxon>Spermatophyta</taxon>
        <taxon>Magnoliopsida</taxon>
        <taxon>eudicotyledons</taxon>
        <taxon>Gunneridae</taxon>
        <taxon>Pentapetalae</taxon>
        <taxon>asterids</taxon>
        <taxon>campanulids</taxon>
        <taxon>Apiales</taxon>
        <taxon>Apiaceae</taxon>
        <taxon>Apioideae</taxon>
        <taxon>apioid superclade</taxon>
        <taxon>Tordylieae</taxon>
        <taxon>Tordyliinae</taxon>
        <taxon>Heracleum</taxon>
    </lineage>
</organism>
<protein>
    <submittedName>
        <fullName evidence="3">Uncharacterized protein</fullName>
    </submittedName>
</protein>
<evidence type="ECO:0000313" key="4">
    <source>
        <dbReference type="Proteomes" id="UP001237642"/>
    </source>
</evidence>
<proteinExistence type="predicted"/>
<reference evidence="3" key="1">
    <citation type="submission" date="2023-02" db="EMBL/GenBank/DDBJ databases">
        <title>Genome of toxic invasive species Heracleum sosnowskyi carries increased number of genes despite the absence of recent whole-genome duplications.</title>
        <authorList>
            <person name="Schelkunov M."/>
            <person name="Shtratnikova V."/>
            <person name="Makarenko M."/>
            <person name="Klepikova A."/>
            <person name="Omelchenko D."/>
            <person name="Novikova G."/>
            <person name="Obukhova E."/>
            <person name="Bogdanov V."/>
            <person name="Penin A."/>
            <person name="Logacheva M."/>
        </authorList>
    </citation>
    <scope>NUCLEOTIDE SEQUENCE</scope>
    <source>
        <strain evidence="3">Hsosn_3</strain>
        <tissue evidence="3">Leaf</tissue>
    </source>
</reference>
<dbReference type="AlphaFoldDB" id="A0AAD8IN79"/>
<name>A0AAD8IN79_9APIA</name>
<keyword evidence="4" id="KW-1185">Reference proteome</keyword>
<dbReference type="Proteomes" id="UP001237642">
    <property type="component" value="Unassembled WGS sequence"/>
</dbReference>